<organism evidence="3 4">
    <name type="scientific">Tepidiforma thermophila (strain KCTC 52669 / CGMCC 1.13589 / G233)</name>
    <dbReference type="NCBI Taxonomy" id="2761530"/>
    <lineage>
        <taxon>Bacteria</taxon>
        <taxon>Bacillati</taxon>
        <taxon>Chloroflexota</taxon>
        <taxon>Tepidiformia</taxon>
        <taxon>Tepidiformales</taxon>
        <taxon>Tepidiformaceae</taxon>
        <taxon>Tepidiforma</taxon>
    </lineage>
</organism>
<dbReference type="EMBL" id="PDJQ01000001">
    <property type="protein sequence ID" value="PFG74742.1"/>
    <property type="molecule type" value="Genomic_DNA"/>
</dbReference>
<reference evidence="3 4" key="1">
    <citation type="submission" date="2017-09" db="EMBL/GenBank/DDBJ databases">
        <title>Sequencing the genomes of two abundant thermophiles in Great Basin hot springs: Thermocrinis jamiesonii and novel Chloroflexi Thermoflexus hugenholtzii.</title>
        <authorList>
            <person name="Hedlund B."/>
        </authorList>
    </citation>
    <scope>NUCLEOTIDE SEQUENCE [LARGE SCALE GENOMIC DNA]</scope>
    <source>
        <strain evidence="3 4">G233</strain>
    </source>
</reference>
<dbReference type="Pfam" id="PF09723">
    <property type="entry name" value="Zn_ribbon_8"/>
    <property type="match status" value="1"/>
</dbReference>
<accession>A0A2A9HHX9</accession>
<comment type="caution">
    <text evidence="3">The sequence shown here is derived from an EMBL/GenBank/DDBJ whole genome shotgun (WGS) entry which is preliminary data.</text>
</comment>
<name>A0A2A9HHX9_TEPT2</name>
<feature type="region of interest" description="Disordered" evidence="1">
    <location>
        <begin position="75"/>
        <end position="102"/>
    </location>
</feature>
<evidence type="ECO:0000256" key="1">
    <source>
        <dbReference type="SAM" id="MobiDB-lite"/>
    </source>
</evidence>
<proteinExistence type="predicted"/>
<dbReference type="InterPro" id="IPR013429">
    <property type="entry name" value="Regulatory_FmdB_Zinc_ribbon"/>
</dbReference>
<protein>
    <submittedName>
        <fullName evidence="3">Putative FmdB family regulatory protein</fullName>
    </submittedName>
</protein>
<dbReference type="SMART" id="SM00834">
    <property type="entry name" value="CxxC_CXXC_SSSS"/>
    <property type="match status" value="1"/>
</dbReference>
<evidence type="ECO:0000313" key="4">
    <source>
        <dbReference type="Proteomes" id="UP000223071"/>
    </source>
</evidence>
<evidence type="ECO:0000259" key="2">
    <source>
        <dbReference type="SMART" id="SM00834"/>
    </source>
</evidence>
<dbReference type="RefSeq" id="WP_098504107.1">
    <property type="nucleotide sequence ID" value="NZ_PDJQ01000001.1"/>
</dbReference>
<feature type="domain" description="Putative regulatory protein FmdB zinc ribbon" evidence="2">
    <location>
        <begin position="1"/>
        <end position="42"/>
    </location>
</feature>
<dbReference type="AlphaFoldDB" id="A0A2A9HHX9"/>
<gene>
    <name evidence="3" type="ORF">A9A59_1983</name>
</gene>
<sequence>MPLYEYYCEPCNGIFEELRPMREASEPVPCPVCYKDAKRIMPTSFAAFTFRDGYPRRIPDDGKYWHLGKKVSRLVTSARPNEHPEVNKPEPKKRKTKGEKQELQDMKELAAKRELVDLYGNEIKPEEVPEVVEQGRVVRKGTPRGL</sequence>
<evidence type="ECO:0000313" key="3">
    <source>
        <dbReference type="EMBL" id="PFG74742.1"/>
    </source>
</evidence>
<feature type="compositionally biased region" description="Basic and acidic residues" evidence="1">
    <location>
        <begin position="80"/>
        <end position="90"/>
    </location>
</feature>
<dbReference type="NCBIfam" id="TIGR02605">
    <property type="entry name" value="CxxC_CxxC_SSSS"/>
    <property type="match status" value="1"/>
</dbReference>
<dbReference type="Proteomes" id="UP000223071">
    <property type="component" value="Unassembled WGS sequence"/>
</dbReference>
<keyword evidence="4" id="KW-1185">Reference proteome</keyword>